<gene>
    <name evidence="2" type="ORF">NV36_00590</name>
</gene>
<name>A0A0A2GQC9_9FLAO</name>
<dbReference type="SMART" id="SM00327">
    <property type="entry name" value="VWA"/>
    <property type="match status" value="1"/>
</dbReference>
<dbReference type="Proteomes" id="UP000030140">
    <property type="component" value="Unassembled WGS sequence"/>
</dbReference>
<accession>A0A0A2GQC9</accession>
<dbReference type="PROSITE" id="PS50234">
    <property type="entry name" value="VWFA"/>
    <property type="match status" value="1"/>
</dbReference>
<dbReference type="OrthoDB" id="926325at2"/>
<sequence length="351" mass="37361">MKLYIAFFALLSISILTSCSSRDDDGGGDDSIACLNLGTQELDITIQESYTTLPSKVSVFFKVNGTDGSPVAGLTPSNFTIFEQGRNDDCYNEISSSEASAAISPNAQIFSNNTLLVLDLSNSVLSSSLQELKQASTSFITNVMPAVPTESFKMAIYWFDGEDVLHELQSLTTSATQLQEAIDGITDDISNDPSTDLYGAVIKAATNAENIVDTLENEDLFAAASVVIFTDGTDQAARYSEQEALDAVSNAGEDISFFTIGLGSEIDEEVLIAIGKTGSAFAENSNELEAVFNDISNGVAGQANSFYLFEYCSPKRDGSGENDLIIQVITGDRDGVVQTSFDATGFTSGCE</sequence>
<dbReference type="PROSITE" id="PS51257">
    <property type="entry name" value="PROKAR_LIPOPROTEIN"/>
    <property type="match status" value="1"/>
</dbReference>
<evidence type="ECO:0000313" key="3">
    <source>
        <dbReference type="Proteomes" id="UP000030140"/>
    </source>
</evidence>
<dbReference type="AlphaFoldDB" id="A0A0A2GQC9"/>
<evidence type="ECO:0000313" key="2">
    <source>
        <dbReference type="EMBL" id="KGO05489.1"/>
    </source>
</evidence>
<dbReference type="PATRIC" id="fig|1300343.5.peg.2445"/>
<comment type="caution">
    <text evidence="2">The sequence shown here is derived from an EMBL/GenBank/DDBJ whole genome shotgun (WGS) entry which is preliminary data.</text>
</comment>
<feature type="domain" description="VWFA" evidence="1">
    <location>
        <begin position="113"/>
        <end position="299"/>
    </location>
</feature>
<reference evidence="2 3" key="1">
    <citation type="submission" date="2014-10" db="EMBL/GenBank/DDBJ databases">
        <title>Draft genome sequence of the proteorhodopsin-containing marine bacterium Dokdonia donghaensis.</title>
        <authorList>
            <person name="Gomez-Consarnau L."/>
            <person name="Gonzalez J.M."/>
            <person name="Riedel T."/>
            <person name="Jaenicke S."/>
            <person name="Wagner-Doebler I."/>
            <person name="Fuhrman J.A."/>
        </authorList>
    </citation>
    <scope>NUCLEOTIDE SEQUENCE [LARGE SCALE GENOMIC DNA]</scope>
    <source>
        <strain evidence="2 3">DSW-1</strain>
    </source>
</reference>
<dbReference type="KEGG" id="ddo:I597_2422"/>
<dbReference type="SUPFAM" id="SSF53300">
    <property type="entry name" value="vWA-like"/>
    <property type="match status" value="1"/>
</dbReference>
<evidence type="ECO:0000259" key="1">
    <source>
        <dbReference type="PROSITE" id="PS50234"/>
    </source>
</evidence>
<protein>
    <submittedName>
        <fullName evidence="2">von Willebrand factor type A</fullName>
    </submittedName>
</protein>
<organism evidence="2 3">
    <name type="scientific">Dokdonia donghaensis DSW-1</name>
    <dbReference type="NCBI Taxonomy" id="1300343"/>
    <lineage>
        <taxon>Bacteria</taxon>
        <taxon>Pseudomonadati</taxon>
        <taxon>Bacteroidota</taxon>
        <taxon>Flavobacteriia</taxon>
        <taxon>Flavobacteriales</taxon>
        <taxon>Flavobacteriaceae</taxon>
        <taxon>Dokdonia</taxon>
    </lineage>
</organism>
<dbReference type="EMBL" id="JSAQ01000001">
    <property type="protein sequence ID" value="KGO05489.1"/>
    <property type="molecule type" value="Genomic_DNA"/>
</dbReference>
<proteinExistence type="predicted"/>
<dbReference type="InterPro" id="IPR002035">
    <property type="entry name" value="VWF_A"/>
</dbReference>
<dbReference type="InterPro" id="IPR036465">
    <property type="entry name" value="vWFA_dom_sf"/>
</dbReference>
<dbReference type="Gene3D" id="3.40.50.410">
    <property type="entry name" value="von Willebrand factor, type A domain"/>
    <property type="match status" value="1"/>
</dbReference>
<dbReference type="RefSeq" id="WP_035324555.1">
    <property type="nucleotide sequence ID" value="NZ_CP015125.1"/>
</dbReference>
<keyword evidence="3" id="KW-1185">Reference proteome</keyword>
<dbReference type="Pfam" id="PF00092">
    <property type="entry name" value="VWA"/>
    <property type="match status" value="1"/>
</dbReference>